<organism evidence="2 3">
    <name type="scientific">Mollisia scopiformis</name>
    <name type="common">Conifer needle endophyte fungus</name>
    <name type="synonym">Phialocephala scopiformis</name>
    <dbReference type="NCBI Taxonomy" id="149040"/>
    <lineage>
        <taxon>Eukaryota</taxon>
        <taxon>Fungi</taxon>
        <taxon>Dikarya</taxon>
        <taxon>Ascomycota</taxon>
        <taxon>Pezizomycotina</taxon>
        <taxon>Leotiomycetes</taxon>
        <taxon>Helotiales</taxon>
        <taxon>Mollisiaceae</taxon>
        <taxon>Mollisia</taxon>
    </lineage>
</organism>
<dbReference type="EMBL" id="KQ947421">
    <property type="protein sequence ID" value="KUJ13775.1"/>
    <property type="molecule type" value="Genomic_DNA"/>
</dbReference>
<evidence type="ECO:0000313" key="3">
    <source>
        <dbReference type="Proteomes" id="UP000070700"/>
    </source>
</evidence>
<feature type="transmembrane region" description="Helical" evidence="1">
    <location>
        <begin position="24"/>
        <end position="43"/>
    </location>
</feature>
<keyword evidence="1" id="KW-0472">Membrane</keyword>
<name>A0A194X0R2_MOLSC</name>
<protein>
    <submittedName>
        <fullName evidence="2">Uncharacterized protein</fullName>
    </submittedName>
</protein>
<keyword evidence="3" id="KW-1185">Reference proteome</keyword>
<dbReference type="KEGG" id="psco:LY89DRAFT_147116"/>
<keyword evidence="1" id="KW-1133">Transmembrane helix</keyword>
<dbReference type="Proteomes" id="UP000070700">
    <property type="component" value="Unassembled WGS sequence"/>
</dbReference>
<evidence type="ECO:0000256" key="1">
    <source>
        <dbReference type="SAM" id="Phobius"/>
    </source>
</evidence>
<dbReference type="InParanoid" id="A0A194X0R2"/>
<proteinExistence type="predicted"/>
<gene>
    <name evidence="2" type="ORF">LY89DRAFT_147116</name>
</gene>
<dbReference type="AlphaFoldDB" id="A0A194X0R2"/>
<reference evidence="2 3" key="1">
    <citation type="submission" date="2015-10" db="EMBL/GenBank/DDBJ databases">
        <title>Full genome of DAOMC 229536 Phialocephala scopiformis, a fungal endophyte of spruce producing the potent anti-insectan compound rugulosin.</title>
        <authorList>
            <consortium name="DOE Joint Genome Institute"/>
            <person name="Walker A.K."/>
            <person name="Frasz S.L."/>
            <person name="Seifert K.A."/>
            <person name="Miller J.D."/>
            <person name="Mondo S.J."/>
            <person name="Labutti K."/>
            <person name="Lipzen A."/>
            <person name="Dockter R."/>
            <person name="Kennedy M."/>
            <person name="Grigoriev I.V."/>
            <person name="Spatafora J.W."/>
        </authorList>
    </citation>
    <scope>NUCLEOTIDE SEQUENCE [LARGE SCALE GENOMIC DNA]</scope>
    <source>
        <strain evidence="2 3">CBS 120377</strain>
    </source>
</reference>
<sequence length="154" mass="17749">MTDPPELLHHEFVEFQFFFPKQALVIPLQIVATVFLIAVNQHLGTKQPPTSYKHNHGHNIIHFDILHLHIHHSPHTNMPRALLPLRPCRVPRAPRRDNSRNHAHGDRVLHSQHGISRTTSRGEDCYCGWRRVDPLISSEKGIGRNVLGLDWCSR</sequence>
<accession>A0A194X0R2</accession>
<dbReference type="RefSeq" id="XP_018068130.1">
    <property type="nucleotide sequence ID" value="XM_018205363.1"/>
</dbReference>
<evidence type="ECO:0000313" key="2">
    <source>
        <dbReference type="EMBL" id="KUJ13775.1"/>
    </source>
</evidence>
<dbReference type="GeneID" id="28815089"/>
<keyword evidence="1" id="KW-0812">Transmembrane</keyword>